<evidence type="ECO:0000313" key="3">
    <source>
        <dbReference type="EMBL" id="CAB3794312.1"/>
    </source>
</evidence>
<evidence type="ECO:0000256" key="1">
    <source>
        <dbReference type="SAM" id="SignalP"/>
    </source>
</evidence>
<feature type="chain" id="PRO_5028966250" description="DUF3108 domain-containing protein" evidence="1">
    <location>
        <begin position="28"/>
        <end position="213"/>
    </location>
</feature>
<proteinExistence type="predicted"/>
<keyword evidence="4" id="KW-1185">Reference proteome</keyword>
<evidence type="ECO:0000313" key="4">
    <source>
        <dbReference type="Proteomes" id="UP000494115"/>
    </source>
</evidence>
<feature type="signal peptide" evidence="1">
    <location>
        <begin position="1"/>
        <end position="27"/>
    </location>
</feature>
<evidence type="ECO:0000259" key="2">
    <source>
        <dbReference type="Pfam" id="PF21347"/>
    </source>
</evidence>
<protein>
    <recommendedName>
        <fullName evidence="2">DUF3108 domain-containing protein</fullName>
    </recommendedName>
</protein>
<organism evidence="3 4">
    <name type="scientific">Pararobbsia alpina</name>
    <dbReference type="NCBI Taxonomy" id="621374"/>
    <lineage>
        <taxon>Bacteria</taxon>
        <taxon>Pseudomonadati</taxon>
        <taxon>Pseudomonadota</taxon>
        <taxon>Betaproteobacteria</taxon>
        <taxon>Burkholderiales</taxon>
        <taxon>Burkholderiaceae</taxon>
        <taxon>Pararobbsia</taxon>
    </lineage>
</organism>
<name>A0A6S7BBC2_9BURK</name>
<keyword evidence="1" id="KW-0732">Signal</keyword>
<accession>A0A6S7BBC2</accession>
<dbReference type="InterPro" id="IPR049279">
    <property type="entry name" value="DUF3108-like"/>
</dbReference>
<dbReference type="Pfam" id="PF21347">
    <property type="entry name" value="DUF3108_like"/>
    <property type="match status" value="1"/>
</dbReference>
<dbReference type="AlphaFoldDB" id="A0A6S7BBC2"/>
<dbReference type="EMBL" id="CADIKM010000019">
    <property type="protein sequence ID" value="CAB3794312.1"/>
    <property type="molecule type" value="Genomic_DNA"/>
</dbReference>
<dbReference type="Proteomes" id="UP000494115">
    <property type="component" value="Unassembled WGS sequence"/>
</dbReference>
<dbReference type="Gene3D" id="2.40.360.20">
    <property type="match status" value="1"/>
</dbReference>
<feature type="domain" description="DUF3108" evidence="2">
    <location>
        <begin position="133"/>
        <end position="181"/>
    </location>
</feature>
<sequence>MLTKHMAAAFGCATGLCLAGFTPAAQAADLPAAQAPTFLVGDSWTYSLSDPRTPGRTFSFVQTIHSINDGAIKLTVSNNGGTMPASMDQNGNLTSIGTKQYSPSDSKLKFPIAVGGNWTNNFTTHTGNGDATTTLSAKVVGVESVETPAGTFQAFRIEETGSVAAPDGKFQFTETDWYAPDAKRIIKFTFNGTGGDGGTFGTQAQLEQMDIKK</sequence>
<reference evidence="3 4" key="1">
    <citation type="submission" date="2020-04" db="EMBL/GenBank/DDBJ databases">
        <authorList>
            <person name="De Canck E."/>
        </authorList>
    </citation>
    <scope>NUCLEOTIDE SEQUENCE [LARGE SCALE GENOMIC DNA]</scope>
    <source>
        <strain evidence="3 4">LMG 28138</strain>
    </source>
</reference>
<gene>
    <name evidence="3" type="ORF">LMG28138_03667</name>
</gene>
<dbReference type="RefSeq" id="WP_175106179.1">
    <property type="nucleotide sequence ID" value="NZ_CADIKM010000019.1"/>
</dbReference>